<name>A0AC34FVR2_9BILA</name>
<accession>A0AC34FVR2</accession>
<protein>
    <submittedName>
        <fullName evidence="2">Sphingomyelin phosphodiesterase</fullName>
    </submittedName>
</protein>
<dbReference type="Proteomes" id="UP000887579">
    <property type="component" value="Unplaced"/>
</dbReference>
<evidence type="ECO:0000313" key="2">
    <source>
        <dbReference type="WBParaSite" id="ES5_v2.g21439.t1"/>
    </source>
</evidence>
<sequence>MDWMYGTEADEWSDWLPEDSLTTVRFNGCYMKKLFPGLRLISLNNILGNPYNVFLYINQTDPDGTMTWLISQLLEAEKAGDKVQIVAHIPGGSMESLEGWSLNYYKAVNRFEDTIVAQFFGHTHSEELNVYYEDLEDPKSRPTAVVYSAGSVTPNYAFNPSYRIYTIDGNYPGSSYQILDWESHFLNLTTANANPDAPTNWEILYPSVKEQYDLNSLSPSEWSNLIIKMVTNDTLYSNYHKNRYRRDHVICHSDCRRNTLCTMRIGHHTSKMCNDIHPKNGINGKYAVEKEVLVKEKETLKMPKINSINDVMIIFEEAVKRVKMTVKDGSKCPV</sequence>
<proteinExistence type="predicted"/>
<organism evidence="1 2">
    <name type="scientific">Panagrolaimus sp. ES5</name>
    <dbReference type="NCBI Taxonomy" id="591445"/>
    <lineage>
        <taxon>Eukaryota</taxon>
        <taxon>Metazoa</taxon>
        <taxon>Ecdysozoa</taxon>
        <taxon>Nematoda</taxon>
        <taxon>Chromadorea</taxon>
        <taxon>Rhabditida</taxon>
        <taxon>Tylenchina</taxon>
        <taxon>Panagrolaimomorpha</taxon>
        <taxon>Panagrolaimoidea</taxon>
        <taxon>Panagrolaimidae</taxon>
        <taxon>Panagrolaimus</taxon>
    </lineage>
</organism>
<reference evidence="2" key="1">
    <citation type="submission" date="2022-11" db="UniProtKB">
        <authorList>
            <consortium name="WormBaseParasite"/>
        </authorList>
    </citation>
    <scope>IDENTIFICATION</scope>
</reference>
<dbReference type="WBParaSite" id="ES5_v2.g21439.t1">
    <property type="protein sequence ID" value="ES5_v2.g21439.t1"/>
    <property type="gene ID" value="ES5_v2.g21439"/>
</dbReference>
<evidence type="ECO:0000313" key="1">
    <source>
        <dbReference type="Proteomes" id="UP000887579"/>
    </source>
</evidence>